<comment type="caution">
    <text evidence="1">The sequence shown here is derived from an EMBL/GenBank/DDBJ whole genome shotgun (WGS) entry which is preliminary data.</text>
</comment>
<reference evidence="1 2" key="1">
    <citation type="submission" date="2021-03" db="EMBL/GenBank/DDBJ databases">
        <title>Sequencing the genomes of 1000 actinobacteria strains.</title>
        <authorList>
            <person name="Klenk H.-P."/>
        </authorList>
    </citation>
    <scope>NUCLEOTIDE SEQUENCE [LARGE SCALE GENOMIC DNA]</scope>
    <source>
        <strain evidence="1 2">DSM 15797</strain>
    </source>
</reference>
<evidence type="ECO:0000313" key="2">
    <source>
        <dbReference type="Proteomes" id="UP001296993"/>
    </source>
</evidence>
<dbReference type="RefSeq" id="WP_209996184.1">
    <property type="nucleotide sequence ID" value="NZ_BAAAJY010000015.1"/>
</dbReference>
<gene>
    <name evidence="1" type="ORF">JOF47_000880</name>
</gene>
<dbReference type="EMBL" id="JAGIOF010000001">
    <property type="protein sequence ID" value="MBP2385369.1"/>
    <property type="molecule type" value="Genomic_DNA"/>
</dbReference>
<dbReference type="Proteomes" id="UP001296993">
    <property type="component" value="Unassembled WGS sequence"/>
</dbReference>
<evidence type="ECO:0000313" key="1">
    <source>
        <dbReference type="EMBL" id="MBP2385369.1"/>
    </source>
</evidence>
<accession>A0ABS4XA74</accession>
<protein>
    <submittedName>
        <fullName evidence="1">Uncharacterized protein</fullName>
    </submittedName>
</protein>
<name>A0ABS4XA74_9MICC</name>
<proteinExistence type="predicted"/>
<keyword evidence="2" id="KW-1185">Reference proteome</keyword>
<sequence>MTEIPSDIGNTRNRYSHVRIKATGEIGRLAYNQGPSHLMKTSEGHELTAYVQFEETGEFRMFPFASLELVEF</sequence>
<organism evidence="1 2">
    <name type="scientific">Paeniglutamicibacter kerguelensis</name>
    <dbReference type="NCBI Taxonomy" id="254788"/>
    <lineage>
        <taxon>Bacteria</taxon>
        <taxon>Bacillati</taxon>
        <taxon>Actinomycetota</taxon>
        <taxon>Actinomycetes</taxon>
        <taxon>Micrococcales</taxon>
        <taxon>Micrococcaceae</taxon>
        <taxon>Paeniglutamicibacter</taxon>
    </lineage>
</organism>